<gene>
    <name evidence="2" type="ORF">ADU59_18880</name>
</gene>
<evidence type="ECO:0000313" key="2">
    <source>
        <dbReference type="EMBL" id="OBZ93774.1"/>
    </source>
</evidence>
<dbReference type="Gene3D" id="2.40.50.90">
    <property type="match status" value="1"/>
</dbReference>
<accession>A0A1C7P252</accession>
<dbReference type="PROSITE" id="PS50830">
    <property type="entry name" value="TNASE_3"/>
    <property type="match status" value="1"/>
</dbReference>
<dbReference type="SMART" id="SM00318">
    <property type="entry name" value="SNc"/>
    <property type="match status" value="1"/>
</dbReference>
<keyword evidence="3" id="KW-1185">Reference proteome</keyword>
<dbReference type="Pfam" id="PF00565">
    <property type="entry name" value="SNase"/>
    <property type="match status" value="1"/>
</dbReference>
<protein>
    <recommendedName>
        <fullName evidence="1">TNase-like domain-containing protein</fullName>
    </recommendedName>
</protein>
<dbReference type="EMBL" id="LGLV01000012">
    <property type="protein sequence ID" value="OBZ93774.1"/>
    <property type="molecule type" value="Genomic_DNA"/>
</dbReference>
<comment type="caution">
    <text evidence="2">The sequence shown here is derived from an EMBL/GenBank/DDBJ whole genome shotgun (WGS) entry which is preliminary data.</text>
</comment>
<dbReference type="PATRIC" id="fig|1612624.7.peg.5732"/>
<reference evidence="2 3" key="1">
    <citation type="journal article" date="2016" name="Syst. Appl. Microbiol.">
        <title>Pararhizobium polonicum sp. nov. isolated from tumors on stone fruit rootstocks.</title>
        <authorList>
            <person name="Pulawska J."/>
            <person name="Kuzmanovic N."/>
            <person name="Willems A."/>
            <person name="Pothier J.F."/>
        </authorList>
    </citation>
    <scope>NUCLEOTIDE SEQUENCE [LARGE SCALE GENOMIC DNA]</scope>
    <source>
        <strain evidence="2 3">F5.1</strain>
    </source>
</reference>
<dbReference type="PANTHER" id="PTHR12302:SF26">
    <property type="entry name" value="BLR1266 PROTEIN"/>
    <property type="match status" value="1"/>
</dbReference>
<evidence type="ECO:0000313" key="3">
    <source>
        <dbReference type="Proteomes" id="UP000093111"/>
    </source>
</evidence>
<dbReference type="InterPro" id="IPR016071">
    <property type="entry name" value="Staphylococal_nuclease_OB-fold"/>
</dbReference>
<name>A0A1C7P252_9HYPH</name>
<dbReference type="Proteomes" id="UP000093111">
    <property type="component" value="Unassembled WGS sequence"/>
</dbReference>
<sequence length="199" mass="21898">MQRMARLIRDLLLTALILLFIGLIVVRLDSSQGETMSGRARIVDGDTLVLDGKRIRLTGIDAPELRQVCRRGAQDWPCGTEARDRLRGLIGAEQTICAVDGADRYGRLLAVCSARNRDLNAAMVAGGYAVAFGKYAAEEDAARRDRLGLWAGTFDAPRTWRQTHGGMDEAPHRPDNSPDTLFQQFGDRVKAIFAGLWNG</sequence>
<dbReference type="InterPro" id="IPR035437">
    <property type="entry name" value="SNase_OB-fold_sf"/>
</dbReference>
<organism evidence="2 3">
    <name type="scientific">Pararhizobium polonicum</name>
    <dbReference type="NCBI Taxonomy" id="1612624"/>
    <lineage>
        <taxon>Bacteria</taxon>
        <taxon>Pseudomonadati</taxon>
        <taxon>Pseudomonadota</taxon>
        <taxon>Alphaproteobacteria</taxon>
        <taxon>Hyphomicrobiales</taxon>
        <taxon>Rhizobiaceae</taxon>
        <taxon>Rhizobium/Agrobacterium group</taxon>
        <taxon>Pararhizobium</taxon>
    </lineage>
</organism>
<dbReference type="SUPFAM" id="SSF50199">
    <property type="entry name" value="Staphylococcal nuclease"/>
    <property type="match status" value="1"/>
</dbReference>
<feature type="domain" description="TNase-like" evidence="1">
    <location>
        <begin position="33"/>
        <end position="152"/>
    </location>
</feature>
<evidence type="ECO:0000259" key="1">
    <source>
        <dbReference type="PROSITE" id="PS50830"/>
    </source>
</evidence>
<proteinExistence type="predicted"/>
<dbReference type="STRING" id="1612624.ADU59_18880"/>
<dbReference type="PANTHER" id="PTHR12302">
    <property type="entry name" value="EBNA2 BINDING PROTEIN P100"/>
    <property type="match status" value="1"/>
</dbReference>
<dbReference type="AlphaFoldDB" id="A0A1C7P252"/>